<protein>
    <submittedName>
        <fullName evidence="1">Uncharacterized protein</fullName>
    </submittedName>
</protein>
<dbReference type="AlphaFoldDB" id="A0A9Q0FB29"/>
<accession>A0A9Q0FB29</accession>
<sequence length="265" mass="29463">MLAAMNSILSVPSLFLQINKYPCRHSSPRSQLHPLLHYAPPSNTLYSPHTRRPSVITAAAAAQEDVGPVSVASFEELQEKDWSFLDSDEWNSAQKMGRIISAAGIDGPSRVLVSIGTGAFVDRLVETSSCSFLVVVHDSLLVLAEIKDKHEDDVKCWQGELLHIPEKWVPFDVVFLYFLPALPFKLAQVLSSLAKYCSPGARVVISHPEGRQILEQQRKQYRDAVVSDLPDKMALQKAAADHSFEMIEFVDDPGFFLAVLRFSEA</sequence>
<gene>
    <name evidence="1" type="ORF">Tsubulata_030268</name>
</gene>
<dbReference type="Gene3D" id="3.40.50.150">
    <property type="entry name" value="Vaccinia Virus protein VP39"/>
    <property type="match status" value="1"/>
</dbReference>
<name>A0A9Q0FB29_9ROSI</name>
<evidence type="ECO:0000313" key="1">
    <source>
        <dbReference type="EMBL" id="KAJ4828042.1"/>
    </source>
</evidence>
<dbReference type="SUPFAM" id="SSF53335">
    <property type="entry name" value="S-adenosyl-L-methionine-dependent methyltransferases"/>
    <property type="match status" value="1"/>
</dbReference>
<dbReference type="Proteomes" id="UP001141552">
    <property type="component" value="Unassembled WGS sequence"/>
</dbReference>
<dbReference type="InterPro" id="IPR029063">
    <property type="entry name" value="SAM-dependent_MTases_sf"/>
</dbReference>
<dbReference type="PANTHER" id="PTHR37217">
    <property type="entry name" value="EXPRESSED PROTEIN"/>
    <property type="match status" value="1"/>
</dbReference>
<proteinExistence type="predicted"/>
<dbReference type="PANTHER" id="PTHR37217:SF1">
    <property type="entry name" value="EXPRESSED PROTEIN"/>
    <property type="match status" value="1"/>
</dbReference>
<comment type="caution">
    <text evidence="1">The sequence shown here is derived from an EMBL/GenBank/DDBJ whole genome shotgun (WGS) entry which is preliminary data.</text>
</comment>
<reference evidence="1" key="1">
    <citation type="submission" date="2022-02" db="EMBL/GenBank/DDBJ databases">
        <authorList>
            <person name="Henning P.M."/>
            <person name="McCubbin A.G."/>
            <person name="Shore J.S."/>
        </authorList>
    </citation>
    <scope>NUCLEOTIDE SEQUENCE</scope>
    <source>
        <strain evidence="1">F60SS</strain>
        <tissue evidence="1">Leaves</tissue>
    </source>
</reference>
<dbReference type="EMBL" id="JAKUCV010006277">
    <property type="protein sequence ID" value="KAJ4828042.1"/>
    <property type="molecule type" value="Genomic_DNA"/>
</dbReference>
<dbReference type="OrthoDB" id="276388at2759"/>
<reference evidence="1" key="2">
    <citation type="journal article" date="2023" name="Plants (Basel)">
        <title>Annotation of the Turnera subulata (Passifloraceae) Draft Genome Reveals the S-Locus Evolved after the Divergence of Turneroideae from Passifloroideae in a Stepwise Manner.</title>
        <authorList>
            <person name="Henning P.M."/>
            <person name="Roalson E.H."/>
            <person name="Mir W."/>
            <person name="McCubbin A.G."/>
            <person name="Shore J.S."/>
        </authorList>
    </citation>
    <scope>NUCLEOTIDE SEQUENCE</scope>
    <source>
        <strain evidence="1">F60SS</strain>
    </source>
</reference>
<evidence type="ECO:0000313" key="2">
    <source>
        <dbReference type="Proteomes" id="UP001141552"/>
    </source>
</evidence>
<organism evidence="1 2">
    <name type="scientific">Turnera subulata</name>
    <dbReference type="NCBI Taxonomy" id="218843"/>
    <lineage>
        <taxon>Eukaryota</taxon>
        <taxon>Viridiplantae</taxon>
        <taxon>Streptophyta</taxon>
        <taxon>Embryophyta</taxon>
        <taxon>Tracheophyta</taxon>
        <taxon>Spermatophyta</taxon>
        <taxon>Magnoliopsida</taxon>
        <taxon>eudicotyledons</taxon>
        <taxon>Gunneridae</taxon>
        <taxon>Pentapetalae</taxon>
        <taxon>rosids</taxon>
        <taxon>fabids</taxon>
        <taxon>Malpighiales</taxon>
        <taxon>Passifloraceae</taxon>
        <taxon>Turnera</taxon>
    </lineage>
</organism>
<keyword evidence="2" id="KW-1185">Reference proteome</keyword>
<dbReference type="GO" id="GO:0009507">
    <property type="term" value="C:chloroplast"/>
    <property type="evidence" value="ECO:0007669"/>
    <property type="project" value="TreeGrafter"/>
</dbReference>